<feature type="binding site" evidence="14">
    <location>
        <position position="189"/>
    </location>
    <ligand>
        <name>S-adenosyl-L-methionine</name>
        <dbReference type="ChEBI" id="CHEBI:59789"/>
    </ligand>
</feature>
<evidence type="ECO:0000256" key="6">
    <source>
        <dbReference type="ARBA" id="ARBA00022603"/>
    </source>
</evidence>
<keyword evidence="5 14" id="KW-0698">rRNA processing</keyword>
<feature type="binding site" evidence="14">
    <location>
        <begin position="157"/>
        <end position="158"/>
    </location>
    <ligand>
        <name>S-adenosyl-L-methionine</name>
        <dbReference type="ChEBI" id="CHEBI:59789"/>
    </ligand>
</feature>
<comment type="caution">
    <text evidence="16">The sequence shown here is derived from an EMBL/GenBank/DDBJ whole genome shotgun (WGS) entry which is preliminary data.</text>
</comment>
<keyword evidence="11 14" id="KW-0408">Iron</keyword>
<feature type="binding site" evidence="14">
    <location>
        <begin position="211"/>
        <end position="213"/>
    </location>
    <ligand>
        <name>S-adenosyl-L-methionine</name>
        <dbReference type="ChEBI" id="CHEBI:59789"/>
    </ligand>
</feature>
<comment type="catalytic activity">
    <reaction evidence="14">
        <text>adenosine(37) in tRNA + 2 reduced [2Fe-2S]-[ferredoxin] + 2 S-adenosyl-L-methionine = 2-methyladenosine(37) in tRNA + 5'-deoxyadenosine + L-methionine + 2 oxidized [2Fe-2S]-[ferredoxin] + S-adenosyl-L-homocysteine</text>
        <dbReference type="Rhea" id="RHEA:43332"/>
        <dbReference type="Rhea" id="RHEA-COMP:10000"/>
        <dbReference type="Rhea" id="RHEA-COMP:10001"/>
        <dbReference type="Rhea" id="RHEA-COMP:10162"/>
        <dbReference type="Rhea" id="RHEA-COMP:10485"/>
        <dbReference type="ChEBI" id="CHEBI:17319"/>
        <dbReference type="ChEBI" id="CHEBI:33737"/>
        <dbReference type="ChEBI" id="CHEBI:33738"/>
        <dbReference type="ChEBI" id="CHEBI:57844"/>
        <dbReference type="ChEBI" id="CHEBI:57856"/>
        <dbReference type="ChEBI" id="CHEBI:59789"/>
        <dbReference type="ChEBI" id="CHEBI:74411"/>
        <dbReference type="ChEBI" id="CHEBI:74497"/>
        <dbReference type="EC" id="2.1.1.192"/>
    </reaction>
</comment>
<dbReference type="SFLD" id="SFLDG01062">
    <property type="entry name" value="methyltransferase_(Class_A)"/>
    <property type="match status" value="1"/>
</dbReference>
<protein>
    <recommendedName>
        <fullName evidence="14">Probable dual-specificity RNA methyltransferase RlmN</fullName>
        <ecNumber evidence="14">2.1.1.192</ecNumber>
    </recommendedName>
    <alternativeName>
        <fullName evidence="14">23S rRNA (adenine(2503)-C(2))-methyltransferase</fullName>
    </alternativeName>
    <alternativeName>
        <fullName evidence="14">23S rRNA m2A2503 methyltransferase</fullName>
    </alternativeName>
    <alternativeName>
        <fullName evidence="14">Ribosomal RNA large subunit methyltransferase N</fullName>
    </alternativeName>
    <alternativeName>
        <fullName evidence="14">tRNA (adenine(37)-C(2))-methyltransferase</fullName>
    </alternativeName>
    <alternativeName>
        <fullName evidence="14">tRNA m2A37 methyltransferase</fullName>
    </alternativeName>
</protein>
<accession>A0A9D2UH26</accession>
<feature type="domain" description="Radical SAM core" evidence="15">
    <location>
        <begin position="98"/>
        <end position="325"/>
    </location>
</feature>
<dbReference type="GO" id="GO:0070040">
    <property type="term" value="F:rRNA (adenine(2503)-C2-)-methyltransferase activity"/>
    <property type="evidence" value="ECO:0007669"/>
    <property type="project" value="UniProtKB-UniRule"/>
</dbReference>
<feature type="active site" description="Proton acceptor" evidence="14">
    <location>
        <position position="92"/>
    </location>
</feature>
<dbReference type="GO" id="GO:0019843">
    <property type="term" value="F:rRNA binding"/>
    <property type="evidence" value="ECO:0007669"/>
    <property type="project" value="UniProtKB-UniRule"/>
</dbReference>
<keyword evidence="7 14" id="KW-0808">Transferase</keyword>
<evidence type="ECO:0000256" key="12">
    <source>
        <dbReference type="ARBA" id="ARBA00023014"/>
    </source>
</evidence>
<comment type="subcellular location">
    <subcellularLocation>
        <location evidence="1 14">Cytoplasm</location>
    </subcellularLocation>
</comment>
<evidence type="ECO:0000256" key="13">
    <source>
        <dbReference type="ARBA" id="ARBA00023157"/>
    </source>
</evidence>
<dbReference type="Proteomes" id="UP000787625">
    <property type="component" value="Unassembled WGS sequence"/>
</dbReference>
<dbReference type="GO" id="GO:0046872">
    <property type="term" value="F:metal ion binding"/>
    <property type="evidence" value="ECO:0007669"/>
    <property type="project" value="UniProtKB-KW"/>
</dbReference>
<comment type="function">
    <text evidence="14">Specifically methylates position 2 of adenine 2503 in 23S rRNA and position 2 of adenine 37 in tRNAs.</text>
</comment>
<dbReference type="HAMAP" id="MF_01849">
    <property type="entry name" value="RNA_methyltr_RlmN"/>
    <property type="match status" value="1"/>
</dbReference>
<feature type="binding site" evidence="14">
    <location>
        <position position="287"/>
    </location>
    <ligand>
        <name>S-adenosyl-L-methionine</name>
        <dbReference type="ChEBI" id="CHEBI:59789"/>
    </ligand>
</feature>
<reference evidence="16" key="1">
    <citation type="journal article" date="2021" name="PeerJ">
        <title>Extensive microbial diversity within the chicken gut microbiome revealed by metagenomics and culture.</title>
        <authorList>
            <person name="Gilroy R."/>
            <person name="Ravi A."/>
            <person name="Getino M."/>
            <person name="Pursley I."/>
            <person name="Horton D.L."/>
            <person name="Alikhan N.F."/>
            <person name="Baker D."/>
            <person name="Gharbi K."/>
            <person name="Hall N."/>
            <person name="Watson M."/>
            <person name="Adriaenssens E.M."/>
            <person name="Foster-Nyarko E."/>
            <person name="Jarju S."/>
            <person name="Secka A."/>
            <person name="Antonio M."/>
            <person name="Oren A."/>
            <person name="Chaudhuri R.R."/>
            <person name="La Ragione R."/>
            <person name="Hildebrand F."/>
            <person name="Pallen M.J."/>
        </authorList>
    </citation>
    <scope>NUCLEOTIDE SEQUENCE</scope>
    <source>
        <strain evidence="16">MalCec1-1739</strain>
    </source>
</reference>
<evidence type="ECO:0000259" key="15">
    <source>
        <dbReference type="PROSITE" id="PS51918"/>
    </source>
</evidence>
<dbReference type="GO" id="GO:0051539">
    <property type="term" value="F:4 iron, 4 sulfur cluster binding"/>
    <property type="evidence" value="ECO:0007669"/>
    <property type="project" value="UniProtKB-UniRule"/>
</dbReference>
<name>A0A9D2UH26_9BACT</name>
<dbReference type="InterPro" id="IPR048641">
    <property type="entry name" value="RlmN_N"/>
</dbReference>
<sequence>MEKKHLFGLTLEELGAVAADIGMPRFAARQMAAWLYAKRVTDIDGMTDISLRHREMLKATYDVGRTAPVRRAVSVDGTVKYLFEAGQGSYVESVYIPDGDRATLCVSSQVGCRMGCVFCMTGRQGFGGNLTTGGILNQIYSIPESEKLTNIVYMGMGEPMDNIDAVLHSLRIMTSGYGPAWSPRRITVSTAGVRKGLERFLNESECHLAVSLHAPLPAQRRELMPAERAWSIADIVELLRGHDFSGQRRLSFEYIMFRGVNDSERDAKNIVRLLRGLDCRINLIRFHAIPGAPLQGSDEATITSMRDYLTRHGIHTTVRASRGQDIEAACGMLSTKEQKAPHGTHDNQDNDTD</sequence>
<organism evidence="16 17">
    <name type="scientific">Candidatus Avibacteroides avistercoris</name>
    <dbReference type="NCBI Taxonomy" id="2840690"/>
    <lineage>
        <taxon>Bacteria</taxon>
        <taxon>Pseudomonadati</taxon>
        <taxon>Bacteroidota</taxon>
        <taxon>Bacteroidia</taxon>
        <taxon>Bacteroidales</taxon>
        <taxon>Bacteroidaceae</taxon>
        <taxon>Bacteroidaceae incertae sedis</taxon>
        <taxon>Candidatus Avibacteroides</taxon>
    </lineage>
</organism>
<dbReference type="InterPro" id="IPR040072">
    <property type="entry name" value="Methyltransferase_A"/>
</dbReference>
<dbReference type="SUPFAM" id="SSF102114">
    <property type="entry name" value="Radical SAM enzymes"/>
    <property type="match status" value="1"/>
</dbReference>
<evidence type="ECO:0000256" key="14">
    <source>
        <dbReference type="HAMAP-Rule" id="MF_01849"/>
    </source>
</evidence>
<evidence type="ECO:0000256" key="4">
    <source>
        <dbReference type="ARBA" id="ARBA00022490"/>
    </source>
</evidence>
<dbReference type="EC" id="2.1.1.192" evidence="14"/>
<evidence type="ECO:0000256" key="1">
    <source>
        <dbReference type="ARBA" id="ARBA00004496"/>
    </source>
</evidence>
<dbReference type="PANTHER" id="PTHR30544:SF5">
    <property type="entry name" value="RADICAL SAM CORE DOMAIN-CONTAINING PROTEIN"/>
    <property type="match status" value="1"/>
</dbReference>
<dbReference type="InterPro" id="IPR013785">
    <property type="entry name" value="Aldolase_TIM"/>
</dbReference>
<dbReference type="InterPro" id="IPR007197">
    <property type="entry name" value="rSAM"/>
</dbReference>
<dbReference type="GO" id="GO:0002935">
    <property type="term" value="F:tRNA (adenine(37)-C2)-methyltransferase activity"/>
    <property type="evidence" value="ECO:0007669"/>
    <property type="project" value="UniProtKB-UniRule"/>
</dbReference>
<proteinExistence type="inferred from homology"/>
<dbReference type="InterPro" id="IPR058240">
    <property type="entry name" value="rSAM_sf"/>
</dbReference>
<dbReference type="NCBIfam" id="TIGR00048">
    <property type="entry name" value="rRNA_mod_RlmN"/>
    <property type="match status" value="1"/>
</dbReference>
<dbReference type="Pfam" id="PF21016">
    <property type="entry name" value="RlmN_N"/>
    <property type="match status" value="1"/>
</dbReference>
<dbReference type="Gene3D" id="3.20.20.70">
    <property type="entry name" value="Aldolase class I"/>
    <property type="match status" value="1"/>
</dbReference>
<comment type="catalytic activity">
    <reaction evidence="14">
        <text>adenosine(2503) in 23S rRNA + 2 reduced [2Fe-2S]-[ferredoxin] + 2 S-adenosyl-L-methionine = 2-methyladenosine(2503) in 23S rRNA + 5'-deoxyadenosine + L-methionine + 2 oxidized [2Fe-2S]-[ferredoxin] + S-adenosyl-L-homocysteine</text>
        <dbReference type="Rhea" id="RHEA:42916"/>
        <dbReference type="Rhea" id="RHEA-COMP:10000"/>
        <dbReference type="Rhea" id="RHEA-COMP:10001"/>
        <dbReference type="Rhea" id="RHEA-COMP:10152"/>
        <dbReference type="Rhea" id="RHEA-COMP:10282"/>
        <dbReference type="ChEBI" id="CHEBI:17319"/>
        <dbReference type="ChEBI" id="CHEBI:33737"/>
        <dbReference type="ChEBI" id="CHEBI:33738"/>
        <dbReference type="ChEBI" id="CHEBI:57844"/>
        <dbReference type="ChEBI" id="CHEBI:57856"/>
        <dbReference type="ChEBI" id="CHEBI:59789"/>
        <dbReference type="ChEBI" id="CHEBI:74411"/>
        <dbReference type="ChEBI" id="CHEBI:74497"/>
        <dbReference type="EC" id="2.1.1.192"/>
    </reaction>
</comment>
<evidence type="ECO:0000256" key="11">
    <source>
        <dbReference type="ARBA" id="ARBA00023004"/>
    </source>
</evidence>
<evidence type="ECO:0000256" key="10">
    <source>
        <dbReference type="ARBA" id="ARBA00022723"/>
    </source>
</evidence>
<keyword evidence="12 14" id="KW-0411">Iron-sulfur</keyword>
<keyword evidence="8 14" id="KW-0949">S-adenosyl-L-methionine</keyword>
<evidence type="ECO:0000256" key="7">
    <source>
        <dbReference type="ARBA" id="ARBA00022679"/>
    </source>
</evidence>
<dbReference type="GO" id="GO:0005737">
    <property type="term" value="C:cytoplasm"/>
    <property type="evidence" value="ECO:0007669"/>
    <property type="project" value="UniProtKB-SubCell"/>
</dbReference>
<dbReference type="Gene3D" id="1.10.150.530">
    <property type="match status" value="1"/>
</dbReference>
<keyword evidence="3 14" id="KW-0004">4Fe-4S</keyword>
<dbReference type="PANTHER" id="PTHR30544">
    <property type="entry name" value="23S RRNA METHYLTRANSFERASE"/>
    <property type="match status" value="1"/>
</dbReference>
<dbReference type="GO" id="GO:0000049">
    <property type="term" value="F:tRNA binding"/>
    <property type="evidence" value="ECO:0007669"/>
    <property type="project" value="UniProtKB-UniRule"/>
</dbReference>
<dbReference type="PIRSF" id="PIRSF006004">
    <property type="entry name" value="CHP00048"/>
    <property type="match status" value="1"/>
</dbReference>
<dbReference type="PROSITE" id="PS51918">
    <property type="entry name" value="RADICAL_SAM"/>
    <property type="match status" value="1"/>
</dbReference>
<comment type="miscellaneous">
    <text evidence="14">Reaction proceeds by a ping-pong mechanism involving intermediate methylation of a conserved cysteine residue.</text>
</comment>
<dbReference type="SFLD" id="SFLDS00029">
    <property type="entry name" value="Radical_SAM"/>
    <property type="match status" value="1"/>
</dbReference>
<feature type="active site" description="S-methylcysteine intermediate" evidence="14">
    <location>
        <position position="330"/>
    </location>
</feature>
<keyword evidence="9 14" id="KW-0819">tRNA processing</keyword>
<evidence type="ECO:0000313" key="17">
    <source>
        <dbReference type="Proteomes" id="UP000787625"/>
    </source>
</evidence>
<dbReference type="GO" id="GO:0030488">
    <property type="term" value="P:tRNA methylation"/>
    <property type="evidence" value="ECO:0007669"/>
    <property type="project" value="UniProtKB-UniRule"/>
</dbReference>
<evidence type="ECO:0000256" key="5">
    <source>
        <dbReference type="ARBA" id="ARBA00022552"/>
    </source>
</evidence>
<dbReference type="AlphaFoldDB" id="A0A9D2UH26"/>
<dbReference type="Pfam" id="PF04055">
    <property type="entry name" value="Radical_SAM"/>
    <property type="match status" value="1"/>
</dbReference>
<feature type="binding site" evidence="14">
    <location>
        <position position="116"/>
    </location>
    <ligand>
        <name>[4Fe-4S] cluster</name>
        <dbReference type="ChEBI" id="CHEBI:49883"/>
        <note>4Fe-4S-S-AdoMet</note>
    </ligand>
</feature>
<evidence type="ECO:0000256" key="9">
    <source>
        <dbReference type="ARBA" id="ARBA00022694"/>
    </source>
</evidence>
<reference evidence="16" key="2">
    <citation type="submission" date="2021-04" db="EMBL/GenBank/DDBJ databases">
        <authorList>
            <person name="Gilroy R."/>
        </authorList>
    </citation>
    <scope>NUCLEOTIDE SEQUENCE</scope>
    <source>
        <strain evidence="16">MalCec1-1739</strain>
    </source>
</reference>
<gene>
    <name evidence="14 16" type="primary">rlmN</name>
    <name evidence="16" type="ORF">IAA93_00995</name>
</gene>
<comment type="similarity">
    <text evidence="2 14">Belongs to the radical SAM superfamily. RlmN family.</text>
</comment>
<keyword evidence="10 14" id="KW-0479">Metal-binding</keyword>
<feature type="binding site" evidence="14">
    <location>
        <position position="112"/>
    </location>
    <ligand>
        <name>[4Fe-4S] cluster</name>
        <dbReference type="ChEBI" id="CHEBI:49883"/>
        <note>4Fe-4S-S-AdoMet</note>
    </ligand>
</feature>
<keyword evidence="4 14" id="KW-0963">Cytoplasm</keyword>
<dbReference type="SFLD" id="SFLDF00275">
    <property type="entry name" value="adenosine_C2_methyltransferase"/>
    <property type="match status" value="1"/>
</dbReference>
<dbReference type="FunFam" id="3.20.20.70:FF:000014">
    <property type="entry name" value="Probable dual-specificity RNA methyltransferase RlmN"/>
    <property type="match status" value="1"/>
</dbReference>
<comment type="cofactor">
    <cofactor evidence="14">
        <name>[4Fe-4S] cluster</name>
        <dbReference type="ChEBI" id="CHEBI:49883"/>
    </cofactor>
    <text evidence="14">Binds 1 [4Fe-4S] cluster. The cluster is coordinated with 3 cysteines and an exchangeable S-adenosyl-L-methionine.</text>
</comment>
<dbReference type="InterPro" id="IPR027492">
    <property type="entry name" value="RNA_MTrfase_RlmN"/>
</dbReference>
<comment type="caution">
    <text evidence="14">Lacks conserved residue(s) required for the propagation of feature annotation.</text>
</comment>
<dbReference type="GO" id="GO:0070475">
    <property type="term" value="P:rRNA base methylation"/>
    <property type="evidence" value="ECO:0007669"/>
    <property type="project" value="UniProtKB-UniRule"/>
</dbReference>
<evidence type="ECO:0000256" key="2">
    <source>
        <dbReference type="ARBA" id="ARBA00007544"/>
    </source>
</evidence>
<dbReference type="InterPro" id="IPR004383">
    <property type="entry name" value="rRNA_lsu_MTrfase_RlmN/Cfr"/>
</dbReference>
<feature type="binding site" evidence="14">
    <location>
        <position position="119"/>
    </location>
    <ligand>
        <name>[4Fe-4S] cluster</name>
        <dbReference type="ChEBI" id="CHEBI:49883"/>
        <note>4Fe-4S-S-AdoMet</note>
    </ligand>
</feature>
<dbReference type="EMBL" id="DWUP01000017">
    <property type="protein sequence ID" value="HJD52294.1"/>
    <property type="molecule type" value="Genomic_DNA"/>
</dbReference>
<evidence type="ECO:0000256" key="3">
    <source>
        <dbReference type="ARBA" id="ARBA00022485"/>
    </source>
</evidence>
<evidence type="ECO:0000313" key="16">
    <source>
        <dbReference type="EMBL" id="HJD52294.1"/>
    </source>
</evidence>
<keyword evidence="6 14" id="KW-0489">Methyltransferase</keyword>
<evidence type="ECO:0000256" key="8">
    <source>
        <dbReference type="ARBA" id="ARBA00022691"/>
    </source>
</evidence>
<keyword evidence="13 14" id="KW-1015">Disulfide bond</keyword>